<evidence type="ECO:0000259" key="1">
    <source>
        <dbReference type="PROSITE" id="PS50965"/>
    </source>
</evidence>
<dbReference type="Pfam" id="PF08378">
    <property type="entry name" value="NERD"/>
    <property type="match status" value="1"/>
</dbReference>
<dbReference type="PROSITE" id="PS50965">
    <property type="entry name" value="NERD"/>
    <property type="match status" value="1"/>
</dbReference>
<dbReference type="Proteomes" id="UP001596108">
    <property type="component" value="Unassembled WGS sequence"/>
</dbReference>
<sequence length="30" mass="3253">MGVHTSGIYVVESKNYRGVIVGNDDSSVLR</sequence>
<name>A0ABW0QZW9_9BACL</name>
<dbReference type="EMBL" id="JBHSNC010000030">
    <property type="protein sequence ID" value="MFC5529804.1"/>
    <property type="molecule type" value="Genomic_DNA"/>
</dbReference>
<dbReference type="InterPro" id="IPR011528">
    <property type="entry name" value="NERD"/>
</dbReference>
<evidence type="ECO:0000313" key="2">
    <source>
        <dbReference type="EMBL" id="MFC5529804.1"/>
    </source>
</evidence>
<evidence type="ECO:0000313" key="3">
    <source>
        <dbReference type="Proteomes" id="UP001596108"/>
    </source>
</evidence>
<gene>
    <name evidence="2" type="ORF">ACFPQ4_10145</name>
</gene>
<protein>
    <submittedName>
        <fullName evidence="2">Nuclease-related domain-containing protein</fullName>
    </submittedName>
</protein>
<dbReference type="RefSeq" id="WP_378111727.1">
    <property type="nucleotide sequence ID" value="NZ_JBHSNC010000030.1"/>
</dbReference>
<feature type="domain" description="NERD" evidence="1">
    <location>
        <begin position="1"/>
        <end position="30"/>
    </location>
</feature>
<keyword evidence="3" id="KW-1185">Reference proteome</keyword>
<comment type="caution">
    <text evidence="2">The sequence shown here is derived from an EMBL/GenBank/DDBJ whole genome shotgun (WGS) entry which is preliminary data.</text>
</comment>
<reference evidence="3" key="1">
    <citation type="journal article" date="2019" name="Int. J. Syst. Evol. Microbiol.">
        <title>The Global Catalogue of Microorganisms (GCM) 10K type strain sequencing project: providing services to taxonomists for standard genome sequencing and annotation.</title>
        <authorList>
            <consortium name="The Broad Institute Genomics Platform"/>
            <consortium name="The Broad Institute Genome Sequencing Center for Infectious Disease"/>
            <person name="Wu L."/>
            <person name="Ma J."/>
        </authorList>
    </citation>
    <scope>NUCLEOTIDE SEQUENCE [LARGE SCALE GENOMIC DNA]</scope>
    <source>
        <strain evidence="3">CGMCC 1.18578</strain>
    </source>
</reference>
<proteinExistence type="predicted"/>
<accession>A0ABW0QZW9</accession>
<organism evidence="2 3">
    <name type="scientific">Cohnella yongneupensis</name>
    <dbReference type="NCBI Taxonomy" id="425006"/>
    <lineage>
        <taxon>Bacteria</taxon>
        <taxon>Bacillati</taxon>
        <taxon>Bacillota</taxon>
        <taxon>Bacilli</taxon>
        <taxon>Bacillales</taxon>
        <taxon>Paenibacillaceae</taxon>
        <taxon>Cohnella</taxon>
    </lineage>
</organism>